<organism evidence="1 2">
    <name type="scientific">Desertifilum tharense IPPAS B-1220</name>
    <dbReference type="NCBI Taxonomy" id="1781255"/>
    <lineage>
        <taxon>Bacteria</taxon>
        <taxon>Bacillati</taxon>
        <taxon>Cyanobacteriota</taxon>
        <taxon>Cyanophyceae</taxon>
        <taxon>Desertifilales</taxon>
        <taxon>Desertifilaceae</taxon>
        <taxon>Desertifilum</taxon>
    </lineage>
</organism>
<dbReference type="EMBL" id="CP182909">
    <property type="protein sequence ID" value="XPM65388.1"/>
    <property type="molecule type" value="Genomic_DNA"/>
</dbReference>
<dbReference type="Proteomes" id="UP000095472">
    <property type="component" value="Chromosome"/>
</dbReference>
<accession>A0ACD5GX35</accession>
<protein>
    <submittedName>
        <fullName evidence="1">VgrG-related protein</fullName>
    </submittedName>
</protein>
<name>A0ACD5GX35_9CYAN</name>
<gene>
    <name evidence="1" type="ORF">BH720_006640</name>
</gene>
<sequence length="602" mass="67285">MQALSGGGLSANRDVPPSRYLALPYLEIDGRKAARNPQDSSDPLMDDLMEDIIQIAAEESLHRPSKFTLVVKNDYFPGRDRDRPWRYQELLEIGKPVKIGFQASTTAHQDFEHPHQDLILEGEITGIETHFTDQSQAPIIVHGYDVSHRLHRGRYNRSFQNMTDKDIVKKIVEEVGIPVGTLDNTGSPHDYVFQENQTNMAFLRERAARLGFELFMHDGKLHFRKPKAGSEIELKWLKDLHSFRVRVTSAEQVSSVEVRGWDYSEKKPIVETAPKPQASNPITQTENGKGKETSTLFNLNRNPPKMVVVDQPIFQGKEAEAIANALFNELSGEFVYADAKGEGDPRIRPGKVVKVADMVLHSGKYYVTETRHLYYERFYTTEFSVRGSRGGSLLDVVSPQHHLQPGQTLMVGIVTDNKDPKGWGRVKVKFPTLTEEHASNWARVVALGAGSQRGFDCLPEINDEVLVAFEHGDIHRPYVLGGVWNGKDAPPASINDTIQSGQVRLRTLKTRTGHTLQFVEEDKGSSKDGIYVQTSGGHKLRLNDSDRTIEVETANGHKLTLSDMNQNITLKSTGSINIQAATTLEIKANGTITVKGSMIFLN</sequence>
<keyword evidence="2" id="KW-1185">Reference proteome</keyword>
<evidence type="ECO:0000313" key="1">
    <source>
        <dbReference type="EMBL" id="XPM65388.1"/>
    </source>
</evidence>
<reference evidence="1 2" key="1">
    <citation type="journal article" date="2016" name="Genome Announc.">
        <title>Draft Genome Sequence of the Thermotolerant Cyanobacterium Desertifilum sp. IPPAS B-1220.</title>
        <authorList>
            <person name="Mironov K.S."/>
            <person name="Sinetova M.A."/>
            <person name="Bolatkhan K."/>
            <person name="Zayadan B.K."/>
            <person name="Ustinova V.V."/>
            <person name="Kupriyanova E.V."/>
            <person name="Skrypnik A.N."/>
            <person name="Gogoleva N.E."/>
            <person name="Gogolev Y.V."/>
            <person name="Los D.A."/>
        </authorList>
    </citation>
    <scope>NUCLEOTIDE SEQUENCE [LARGE SCALE GENOMIC DNA]</scope>
    <source>
        <strain evidence="1 2">IPPAS B-1220</strain>
    </source>
</reference>
<evidence type="ECO:0000313" key="2">
    <source>
        <dbReference type="Proteomes" id="UP000095472"/>
    </source>
</evidence>
<proteinExistence type="predicted"/>